<comment type="caution">
    <text evidence="1">The sequence shown here is derived from an EMBL/GenBank/DDBJ whole genome shotgun (WGS) entry which is preliminary data.</text>
</comment>
<dbReference type="AlphaFoldDB" id="A0A8J2JU97"/>
<gene>
    <name evidence="1" type="ORF">AFUS01_LOCUS11061</name>
</gene>
<evidence type="ECO:0000313" key="1">
    <source>
        <dbReference type="EMBL" id="CAG7721874.1"/>
    </source>
</evidence>
<reference evidence="1" key="1">
    <citation type="submission" date="2021-06" db="EMBL/GenBank/DDBJ databases">
        <authorList>
            <person name="Hodson N. C."/>
            <person name="Mongue J. A."/>
            <person name="Jaron S. K."/>
        </authorList>
    </citation>
    <scope>NUCLEOTIDE SEQUENCE</scope>
</reference>
<name>A0A8J2JU97_9HEXA</name>
<evidence type="ECO:0000313" key="2">
    <source>
        <dbReference type="Proteomes" id="UP000708208"/>
    </source>
</evidence>
<sequence>MVRIGLPTFLQRQHTVSISDPDEILSFREGTKVLGIGRGDNGRKKWASPPVLELKAWKCGRHREHLKLFTGCRSEVEERERSNTEGRRWQRLPSLRLANGRLRGPYASVPGSVAAPYSHPTSPTLASDRHAGLHGFTFGHHRPVSHGSTTVVIDHHHHHHPSDSLLTVDDDSLLVDDYISPDMNYRGEPCG</sequence>
<dbReference type="EMBL" id="CAJVCH010083903">
    <property type="protein sequence ID" value="CAG7721874.1"/>
    <property type="molecule type" value="Genomic_DNA"/>
</dbReference>
<accession>A0A8J2JU97</accession>
<protein>
    <submittedName>
        <fullName evidence="1">Uncharacterized protein</fullName>
    </submittedName>
</protein>
<keyword evidence="2" id="KW-1185">Reference proteome</keyword>
<organism evidence="1 2">
    <name type="scientific">Allacma fusca</name>
    <dbReference type="NCBI Taxonomy" id="39272"/>
    <lineage>
        <taxon>Eukaryota</taxon>
        <taxon>Metazoa</taxon>
        <taxon>Ecdysozoa</taxon>
        <taxon>Arthropoda</taxon>
        <taxon>Hexapoda</taxon>
        <taxon>Collembola</taxon>
        <taxon>Symphypleona</taxon>
        <taxon>Sminthuridae</taxon>
        <taxon>Allacma</taxon>
    </lineage>
</organism>
<dbReference type="Proteomes" id="UP000708208">
    <property type="component" value="Unassembled WGS sequence"/>
</dbReference>
<proteinExistence type="predicted"/>